<dbReference type="Pfam" id="PF17827">
    <property type="entry name" value="PrmC_N"/>
    <property type="match status" value="1"/>
</dbReference>
<dbReference type="InterPro" id="IPR004556">
    <property type="entry name" value="HemK-like"/>
</dbReference>
<dbReference type="GO" id="GO:0032259">
    <property type="term" value="P:methylation"/>
    <property type="evidence" value="ECO:0007669"/>
    <property type="project" value="UniProtKB-KW"/>
</dbReference>
<feature type="binding site" evidence="5">
    <location>
        <begin position="130"/>
        <end position="134"/>
    </location>
    <ligand>
        <name>S-adenosyl-L-methionine</name>
        <dbReference type="ChEBI" id="CHEBI:59789"/>
    </ligand>
</feature>
<dbReference type="Gene3D" id="1.10.8.10">
    <property type="entry name" value="DNA helicase RuvA subunit, C-terminal domain"/>
    <property type="match status" value="1"/>
</dbReference>
<evidence type="ECO:0000256" key="3">
    <source>
        <dbReference type="ARBA" id="ARBA00022691"/>
    </source>
</evidence>
<dbReference type="PANTHER" id="PTHR18895:SF74">
    <property type="entry name" value="MTRF1L RELEASE FACTOR GLUTAMINE METHYLTRANSFERASE"/>
    <property type="match status" value="1"/>
</dbReference>
<dbReference type="NCBIfam" id="TIGR03534">
    <property type="entry name" value="RF_mod_PrmC"/>
    <property type="match status" value="1"/>
</dbReference>
<accession>A0ABS9E9F2</accession>
<reference evidence="8 9" key="1">
    <citation type="submission" date="2022-01" db="EMBL/GenBank/DDBJ databases">
        <title>Maritalea mediterranea sp. nov., isolated from marine plastic residues from the Malva-rosa beach (Valencia, Spain).</title>
        <authorList>
            <person name="Vidal-Verdu A."/>
            <person name="Molina-Menor E."/>
            <person name="Pascual J."/>
            <person name="Pereto J."/>
            <person name="Porcar M."/>
        </authorList>
    </citation>
    <scope>NUCLEOTIDE SEQUENCE [LARGE SCALE GENOMIC DNA]</scope>
    <source>
        <strain evidence="8 9">P4.10X</strain>
    </source>
</reference>
<comment type="catalytic activity">
    <reaction evidence="4 5">
        <text>L-glutaminyl-[peptide chain release factor] + S-adenosyl-L-methionine = N(5)-methyl-L-glutaminyl-[peptide chain release factor] + S-adenosyl-L-homocysteine + H(+)</text>
        <dbReference type="Rhea" id="RHEA:42896"/>
        <dbReference type="Rhea" id="RHEA-COMP:10271"/>
        <dbReference type="Rhea" id="RHEA-COMP:10272"/>
        <dbReference type="ChEBI" id="CHEBI:15378"/>
        <dbReference type="ChEBI" id="CHEBI:30011"/>
        <dbReference type="ChEBI" id="CHEBI:57856"/>
        <dbReference type="ChEBI" id="CHEBI:59789"/>
        <dbReference type="ChEBI" id="CHEBI:61891"/>
        <dbReference type="EC" id="2.1.1.297"/>
    </reaction>
</comment>
<dbReference type="InterPro" id="IPR029063">
    <property type="entry name" value="SAM-dependent_MTases_sf"/>
</dbReference>
<dbReference type="InterPro" id="IPR007848">
    <property type="entry name" value="Small_mtfrase_dom"/>
</dbReference>
<comment type="caution">
    <text evidence="8">The sequence shown here is derived from an EMBL/GenBank/DDBJ whole genome shotgun (WGS) entry which is preliminary data.</text>
</comment>
<evidence type="ECO:0000313" key="8">
    <source>
        <dbReference type="EMBL" id="MCF4099507.1"/>
    </source>
</evidence>
<dbReference type="GO" id="GO:0102559">
    <property type="term" value="F:peptide chain release factor N(5)-glutamine methyltransferase activity"/>
    <property type="evidence" value="ECO:0007669"/>
    <property type="project" value="UniProtKB-EC"/>
</dbReference>
<evidence type="ECO:0000256" key="2">
    <source>
        <dbReference type="ARBA" id="ARBA00022679"/>
    </source>
</evidence>
<feature type="binding site" evidence="5">
    <location>
        <position position="182"/>
    </location>
    <ligand>
        <name>S-adenosyl-L-methionine</name>
        <dbReference type="ChEBI" id="CHEBI:59789"/>
    </ligand>
</feature>
<dbReference type="InterPro" id="IPR002052">
    <property type="entry name" value="DNA_methylase_N6_adenine_CS"/>
</dbReference>
<protein>
    <recommendedName>
        <fullName evidence="5">Release factor glutamine methyltransferase</fullName>
        <shortName evidence="5">RF MTase</shortName>
        <ecNumber evidence="5">2.1.1.297</ecNumber>
    </recommendedName>
    <alternativeName>
        <fullName evidence="5">N5-glutamine methyltransferase PrmC</fullName>
    </alternativeName>
    <alternativeName>
        <fullName evidence="5">Protein-(glutamine-N5) MTase PrmC</fullName>
    </alternativeName>
    <alternativeName>
        <fullName evidence="5">Protein-glutamine N-methyltransferase PrmC</fullName>
    </alternativeName>
</protein>
<evidence type="ECO:0000259" key="6">
    <source>
        <dbReference type="Pfam" id="PF05175"/>
    </source>
</evidence>
<dbReference type="PANTHER" id="PTHR18895">
    <property type="entry name" value="HEMK METHYLTRANSFERASE"/>
    <property type="match status" value="1"/>
</dbReference>
<evidence type="ECO:0000313" key="9">
    <source>
        <dbReference type="Proteomes" id="UP001201217"/>
    </source>
</evidence>
<comment type="function">
    <text evidence="5">Methylates the class 1 translation termination release factors RF1/PrfA and RF2/PrfB on the glutamine residue of the universally conserved GGQ motif.</text>
</comment>
<feature type="binding site" evidence="5">
    <location>
        <begin position="198"/>
        <end position="201"/>
    </location>
    <ligand>
        <name>substrate</name>
    </ligand>
</feature>
<dbReference type="RefSeq" id="WP_236115201.1">
    <property type="nucleotide sequence ID" value="NZ_JAKGTI010000003.1"/>
</dbReference>
<dbReference type="InterPro" id="IPR040758">
    <property type="entry name" value="PrmC_N"/>
</dbReference>
<organism evidence="8 9">
    <name type="scientific">Maritalea mediterranea</name>
    <dbReference type="NCBI Taxonomy" id="2909667"/>
    <lineage>
        <taxon>Bacteria</taxon>
        <taxon>Pseudomonadati</taxon>
        <taxon>Pseudomonadota</taxon>
        <taxon>Alphaproteobacteria</taxon>
        <taxon>Hyphomicrobiales</taxon>
        <taxon>Devosiaceae</taxon>
        <taxon>Maritalea</taxon>
    </lineage>
</organism>
<dbReference type="CDD" id="cd02440">
    <property type="entry name" value="AdoMet_MTases"/>
    <property type="match status" value="1"/>
</dbReference>
<evidence type="ECO:0000259" key="7">
    <source>
        <dbReference type="Pfam" id="PF17827"/>
    </source>
</evidence>
<evidence type="ECO:0000256" key="4">
    <source>
        <dbReference type="ARBA" id="ARBA00048391"/>
    </source>
</evidence>
<dbReference type="InterPro" id="IPR050320">
    <property type="entry name" value="N5-glutamine_MTase"/>
</dbReference>
<feature type="domain" description="Release factor glutamine methyltransferase N-terminal" evidence="7">
    <location>
        <begin position="18"/>
        <end position="87"/>
    </location>
</feature>
<dbReference type="HAMAP" id="MF_02126">
    <property type="entry name" value="RF_methyltr_PrmC"/>
    <property type="match status" value="1"/>
</dbReference>
<evidence type="ECO:0000256" key="5">
    <source>
        <dbReference type="HAMAP-Rule" id="MF_02126"/>
    </source>
</evidence>
<dbReference type="NCBIfam" id="TIGR00536">
    <property type="entry name" value="hemK_fam"/>
    <property type="match status" value="1"/>
</dbReference>
<dbReference type="EMBL" id="JAKGTI010000003">
    <property type="protein sequence ID" value="MCF4099507.1"/>
    <property type="molecule type" value="Genomic_DNA"/>
</dbReference>
<dbReference type="Gene3D" id="3.40.50.150">
    <property type="entry name" value="Vaccinia Virus protein VP39"/>
    <property type="match status" value="1"/>
</dbReference>
<feature type="domain" description="Methyltransferase small" evidence="6">
    <location>
        <begin position="111"/>
        <end position="209"/>
    </location>
</feature>
<dbReference type="EC" id="2.1.1.297" evidence="5"/>
<keyword evidence="9" id="KW-1185">Reference proteome</keyword>
<name>A0ABS9E9F2_9HYPH</name>
<dbReference type="PROSITE" id="PS00092">
    <property type="entry name" value="N6_MTASE"/>
    <property type="match status" value="1"/>
</dbReference>
<keyword evidence="2 5" id="KW-0808">Transferase</keyword>
<feature type="binding site" evidence="5">
    <location>
        <position position="153"/>
    </location>
    <ligand>
        <name>S-adenosyl-L-methionine</name>
        <dbReference type="ChEBI" id="CHEBI:59789"/>
    </ligand>
</feature>
<dbReference type="SUPFAM" id="SSF53335">
    <property type="entry name" value="S-adenosyl-L-methionine-dependent methyltransferases"/>
    <property type="match status" value="1"/>
</dbReference>
<keyword evidence="3 5" id="KW-0949">S-adenosyl-L-methionine</keyword>
<dbReference type="InterPro" id="IPR019874">
    <property type="entry name" value="RF_methyltr_PrmC"/>
</dbReference>
<proteinExistence type="inferred from homology"/>
<comment type="similarity">
    <text evidence="5">Belongs to the protein N5-glutamine methyltransferase family. PrmC subfamily.</text>
</comment>
<sequence>MTKTAKPYSPLGQTFGQLRLYWKQQFAASDIATAALDARLLLCAAAELDQARLIAKEHDPAPSDVADHMADYGQRRLAHEPVARILGFAEFYGLRFGVNADTLVPRPETEMLVERALVLLPKGGRFLDLGTGTGCIAISIAHESPDLAGMATDIAPGALDMATQNAQQHGVDDRLALIRSDWFAAVPAAAQFDLIISNPPYIAESERNLMNEEALRFDPAAALFAPDEGMAAFRQILLGAQNHLKPGGKLLFEFGFQQANALELAAKDAGATQVTFSKDFSGHNRMAEISYETGQKASTK</sequence>
<keyword evidence="1 5" id="KW-0489">Methyltransferase</keyword>
<gene>
    <name evidence="5 8" type="primary">prmC</name>
    <name evidence="8" type="ORF">L1I42_13485</name>
</gene>
<dbReference type="Proteomes" id="UP001201217">
    <property type="component" value="Unassembled WGS sequence"/>
</dbReference>
<feature type="binding site" evidence="5">
    <location>
        <position position="198"/>
    </location>
    <ligand>
        <name>S-adenosyl-L-methionine</name>
        <dbReference type="ChEBI" id="CHEBI:59789"/>
    </ligand>
</feature>
<evidence type="ECO:0000256" key="1">
    <source>
        <dbReference type="ARBA" id="ARBA00022603"/>
    </source>
</evidence>
<dbReference type="Pfam" id="PF05175">
    <property type="entry name" value="MTS"/>
    <property type="match status" value="1"/>
</dbReference>